<proteinExistence type="predicted"/>
<keyword evidence="1 2" id="KW-0732">Signal</keyword>
<dbReference type="Gene3D" id="2.70.220.10">
    <property type="entry name" value="Ganglioside GM2 activator"/>
    <property type="match status" value="1"/>
</dbReference>
<feature type="chain" id="PRO_5046018552" evidence="2">
    <location>
        <begin position="24"/>
        <end position="110"/>
    </location>
</feature>
<evidence type="ECO:0000313" key="3">
    <source>
        <dbReference type="Proteomes" id="UP000694865"/>
    </source>
</evidence>
<sequence length="110" mass="12087">MASCFALLSLFLVCDVVNVVVTADDFDFQWEQCGGNSIEFIELSITPMPIRSIQDINIAFDVEVGQLGPDLELDISIKKVVDLGWFGNARVSVPCVFDVGSWATTRPSSR</sequence>
<dbReference type="Proteomes" id="UP000694865">
    <property type="component" value="Unplaced"/>
</dbReference>
<evidence type="ECO:0000313" key="4">
    <source>
        <dbReference type="RefSeq" id="XP_006813219.1"/>
    </source>
</evidence>
<protein>
    <submittedName>
        <fullName evidence="4">Uncharacterized protein LOC102805253</fullName>
    </submittedName>
</protein>
<keyword evidence="3" id="KW-1185">Reference proteome</keyword>
<feature type="signal peptide" evidence="2">
    <location>
        <begin position="1"/>
        <end position="23"/>
    </location>
</feature>
<gene>
    <name evidence="4" type="primary">LOC102805253</name>
</gene>
<dbReference type="InterPro" id="IPR036846">
    <property type="entry name" value="GM2-AP_sf"/>
</dbReference>
<organism evidence="3 4">
    <name type="scientific">Saccoglossus kowalevskii</name>
    <name type="common">Acorn worm</name>
    <dbReference type="NCBI Taxonomy" id="10224"/>
    <lineage>
        <taxon>Eukaryota</taxon>
        <taxon>Metazoa</taxon>
        <taxon>Hemichordata</taxon>
        <taxon>Enteropneusta</taxon>
        <taxon>Harrimaniidae</taxon>
        <taxon>Saccoglossus</taxon>
    </lineage>
</organism>
<evidence type="ECO:0000256" key="1">
    <source>
        <dbReference type="ARBA" id="ARBA00022729"/>
    </source>
</evidence>
<dbReference type="RefSeq" id="XP_006813219.1">
    <property type="nucleotide sequence ID" value="XM_006813156.1"/>
</dbReference>
<accession>A0ABM0LZM8</accession>
<evidence type="ECO:0000256" key="2">
    <source>
        <dbReference type="SAM" id="SignalP"/>
    </source>
</evidence>
<dbReference type="GeneID" id="102805253"/>
<reference evidence="4" key="1">
    <citation type="submission" date="2025-08" db="UniProtKB">
        <authorList>
            <consortium name="RefSeq"/>
        </authorList>
    </citation>
    <scope>IDENTIFICATION</scope>
    <source>
        <tissue evidence="4">Testes</tissue>
    </source>
</reference>
<name>A0ABM0LZM8_SACKO</name>